<evidence type="ECO:0000256" key="1">
    <source>
        <dbReference type="SAM" id="MobiDB-lite"/>
    </source>
</evidence>
<dbReference type="Proteomes" id="UP001320972">
    <property type="component" value="Unassembled WGS sequence"/>
</dbReference>
<sequence>MIRESAFRPPERRHASRTNSTLDGRGSLPGTGPTSRWSLEGGYRTTDATDVGRGGETESTAPSDRSANVTGKNRL</sequence>
<evidence type="ECO:0000313" key="5">
    <source>
        <dbReference type="Proteomes" id="UP001321018"/>
    </source>
</evidence>
<gene>
    <name evidence="3" type="ORF">OB955_15585</name>
    <name evidence="2" type="ORF">OB960_14830</name>
</gene>
<feature type="compositionally biased region" description="Basic and acidic residues" evidence="1">
    <location>
        <begin position="1"/>
        <end position="13"/>
    </location>
</feature>
<name>A0AAP3E366_9EURY</name>
<dbReference type="Proteomes" id="UP001321018">
    <property type="component" value="Unassembled WGS sequence"/>
</dbReference>
<feature type="compositionally biased region" description="Polar residues" evidence="1">
    <location>
        <begin position="57"/>
        <end position="75"/>
    </location>
</feature>
<dbReference type="EMBL" id="JAOPKA010000009">
    <property type="protein sequence ID" value="MCU4742669.1"/>
    <property type="molecule type" value="Genomic_DNA"/>
</dbReference>
<dbReference type="EMBL" id="JAOPKB010000010">
    <property type="protein sequence ID" value="MCU4974151.1"/>
    <property type="molecule type" value="Genomic_DNA"/>
</dbReference>
<organism evidence="2 5">
    <name type="scientific">Natronoglomus mannanivorans</name>
    <dbReference type="NCBI Taxonomy" id="2979990"/>
    <lineage>
        <taxon>Archaea</taxon>
        <taxon>Methanobacteriati</taxon>
        <taxon>Methanobacteriota</taxon>
        <taxon>Stenosarchaea group</taxon>
        <taxon>Halobacteria</taxon>
        <taxon>Halobacteriales</taxon>
        <taxon>Natrialbaceae</taxon>
        <taxon>Natronoglomus</taxon>
    </lineage>
</organism>
<comment type="caution">
    <text evidence="2">The sequence shown here is derived from an EMBL/GenBank/DDBJ whole genome shotgun (WGS) entry which is preliminary data.</text>
</comment>
<protein>
    <submittedName>
        <fullName evidence="2">Uncharacterized protein</fullName>
    </submittedName>
</protein>
<evidence type="ECO:0000313" key="2">
    <source>
        <dbReference type="EMBL" id="MCU4742669.1"/>
    </source>
</evidence>
<feature type="region of interest" description="Disordered" evidence="1">
    <location>
        <begin position="1"/>
        <end position="75"/>
    </location>
</feature>
<evidence type="ECO:0000313" key="4">
    <source>
        <dbReference type="Proteomes" id="UP001320972"/>
    </source>
</evidence>
<accession>A0AAP3E366</accession>
<dbReference type="AlphaFoldDB" id="A0AAP3E366"/>
<proteinExistence type="predicted"/>
<dbReference type="RefSeq" id="WP_338004490.1">
    <property type="nucleotide sequence ID" value="NZ_JAOPKA010000009.1"/>
</dbReference>
<evidence type="ECO:0000313" key="3">
    <source>
        <dbReference type="EMBL" id="MCU4974151.1"/>
    </source>
</evidence>
<reference evidence="2 4" key="1">
    <citation type="submission" date="2022-09" db="EMBL/GenBank/DDBJ databases">
        <title>Enrichment on poylsaccharides allowed isolation of novel metabolic and taxonomic groups of Haloarchaea.</title>
        <authorList>
            <person name="Sorokin D.Y."/>
            <person name="Elcheninov A.G."/>
            <person name="Khizhniak T.V."/>
            <person name="Kolganova T.V."/>
            <person name="Kublanov I.V."/>
        </authorList>
    </citation>
    <scope>NUCLEOTIDE SEQUENCE</scope>
    <source>
        <strain evidence="3 4">AArc-m2/3/4</strain>
        <strain evidence="2">AArc-xg1-1</strain>
    </source>
</reference>
<keyword evidence="4" id="KW-1185">Reference proteome</keyword>